<dbReference type="EMBL" id="JARKIB010000159">
    <property type="protein sequence ID" value="KAJ7730401.1"/>
    <property type="molecule type" value="Genomic_DNA"/>
</dbReference>
<keyword evidence="2" id="KW-1185">Reference proteome</keyword>
<comment type="caution">
    <text evidence="1">The sequence shown here is derived from an EMBL/GenBank/DDBJ whole genome shotgun (WGS) entry which is preliminary data.</text>
</comment>
<proteinExistence type="predicted"/>
<accession>A0AAD7MSR4</accession>
<reference evidence="1" key="1">
    <citation type="submission" date="2023-03" db="EMBL/GenBank/DDBJ databases">
        <title>Massive genome expansion in bonnet fungi (Mycena s.s.) driven by repeated elements and novel gene families across ecological guilds.</title>
        <authorList>
            <consortium name="Lawrence Berkeley National Laboratory"/>
            <person name="Harder C.B."/>
            <person name="Miyauchi S."/>
            <person name="Viragh M."/>
            <person name="Kuo A."/>
            <person name="Thoen E."/>
            <person name="Andreopoulos B."/>
            <person name="Lu D."/>
            <person name="Skrede I."/>
            <person name="Drula E."/>
            <person name="Henrissat B."/>
            <person name="Morin E."/>
            <person name="Kohler A."/>
            <person name="Barry K."/>
            <person name="LaButti K."/>
            <person name="Morin E."/>
            <person name="Salamov A."/>
            <person name="Lipzen A."/>
            <person name="Mereny Z."/>
            <person name="Hegedus B."/>
            <person name="Baldrian P."/>
            <person name="Stursova M."/>
            <person name="Weitz H."/>
            <person name="Taylor A."/>
            <person name="Grigoriev I.V."/>
            <person name="Nagy L.G."/>
            <person name="Martin F."/>
            <person name="Kauserud H."/>
        </authorList>
    </citation>
    <scope>NUCLEOTIDE SEQUENCE</scope>
    <source>
        <strain evidence="1">CBHHK182m</strain>
    </source>
</reference>
<evidence type="ECO:0000313" key="1">
    <source>
        <dbReference type="EMBL" id="KAJ7730401.1"/>
    </source>
</evidence>
<sequence length="157" mass="17322">MASQMAAQPRVLNNHRNLVTTRILEPVGVAINTEPNVYICGDLVANFLIQLQTFAREASYGYFQQSLVSRVFPGDPGVVGPYDDMTVMHFGKVFTSGSYGPSIRWTVTMGPYRQINTTCRQGRVESGLGLSRVGCHVALREKVRGVLGTLEVSKERN</sequence>
<protein>
    <submittedName>
        <fullName evidence="1">Uncharacterized protein</fullName>
    </submittedName>
</protein>
<name>A0AAD7MSR4_9AGAR</name>
<gene>
    <name evidence="1" type="ORF">B0H16DRAFT_1469562</name>
</gene>
<organism evidence="1 2">
    <name type="scientific">Mycena metata</name>
    <dbReference type="NCBI Taxonomy" id="1033252"/>
    <lineage>
        <taxon>Eukaryota</taxon>
        <taxon>Fungi</taxon>
        <taxon>Dikarya</taxon>
        <taxon>Basidiomycota</taxon>
        <taxon>Agaricomycotina</taxon>
        <taxon>Agaricomycetes</taxon>
        <taxon>Agaricomycetidae</taxon>
        <taxon>Agaricales</taxon>
        <taxon>Marasmiineae</taxon>
        <taxon>Mycenaceae</taxon>
        <taxon>Mycena</taxon>
    </lineage>
</organism>
<dbReference type="AlphaFoldDB" id="A0AAD7MSR4"/>
<dbReference type="Proteomes" id="UP001215598">
    <property type="component" value="Unassembled WGS sequence"/>
</dbReference>
<evidence type="ECO:0000313" key="2">
    <source>
        <dbReference type="Proteomes" id="UP001215598"/>
    </source>
</evidence>